<dbReference type="SUPFAM" id="SSF47384">
    <property type="entry name" value="Homodimeric domain of signal transducing histidine kinase"/>
    <property type="match status" value="1"/>
</dbReference>
<keyword evidence="10" id="KW-1185">Reference proteome</keyword>
<keyword evidence="4" id="KW-0418">Kinase</keyword>
<name>A0ABR8EI98_9CYAN</name>
<keyword evidence="4" id="KW-0808">Transferase</keyword>
<evidence type="ECO:0000313" key="10">
    <source>
        <dbReference type="Proteomes" id="UP000641954"/>
    </source>
</evidence>
<protein>
    <recommendedName>
        <fullName evidence="2">histidine kinase</fullName>
        <ecNumber evidence="2">2.7.13.3</ecNumber>
    </recommendedName>
</protein>
<dbReference type="PANTHER" id="PTHR43065:SF42">
    <property type="entry name" value="TWO-COMPONENT SENSOR PPRA"/>
    <property type="match status" value="1"/>
</dbReference>
<feature type="transmembrane region" description="Helical" evidence="7">
    <location>
        <begin position="386"/>
        <end position="408"/>
    </location>
</feature>
<proteinExistence type="predicted"/>
<dbReference type="Gene3D" id="3.30.565.10">
    <property type="entry name" value="Histidine kinase-like ATPase, C-terminal domain"/>
    <property type="match status" value="1"/>
</dbReference>
<dbReference type="InterPro" id="IPR003661">
    <property type="entry name" value="HisK_dim/P_dom"/>
</dbReference>
<gene>
    <name evidence="9" type="ORF">H6G72_18950</name>
</gene>
<evidence type="ECO:0000256" key="6">
    <source>
        <dbReference type="SAM" id="Coils"/>
    </source>
</evidence>
<evidence type="ECO:0000259" key="8">
    <source>
        <dbReference type="PROSITE" id="PS50109"/>
    </source>
</evidence>
<keyword evidence="3" id="KW-0597">Phosphoprotein</keyword>
<dbReference type="Pfam" id="PF05226">
    <property type="entry name" value="CHASE2"/>
    <property type="match status" value="1"/>
</dbReference>
<dbReference type="PANTHER" id="PTHR43065">
    <property type="entry name" value="SENSOR HISTIDINE KINASE"/>
    <property type="match status" value="1"/>
</dbReference>
<dbReference type="InterPro" id="IPR036097">
    <property type="entry name" value="HisK_dim/P_sf"/>
</dbReference>
<dbReference type="EC" id="2.7.13.3" evidence="2"/>
<keyword evidence="7" id="KW-0472">Membrane</keyword>
<dbReference type="InterPro" id="IPR005467">
    <property type="entry name" value="His_kinase_dom"/>
</dbReference>
<dbReference type="InterPro" id="IPR003594">
    <property type="entry name" value="HATPase_dom"/>
</dbReference>
<sequence>MWAKFKQKIRRAKKTLFIAPAIAALVIGVRMTGLLQSLELSALDQFFLLRPAAEPDDRIVILGVDEQDLRYVGKWPIPDGVLAELLKKVRQQQPKAIGLDIYRDIPVQPGHEKLVQVFQTTPNLIGISKIVGEQVDQIPAPPALSDRNQFAANDFPYDVDGKVRRAFLYLSDKNDENVFSLGFQLALMYLKDLGIHPKMIDEQKFKIQLGQALFTPFRRNDGGYVWAADEGYQILLNYRGPQGFFQTVSLRDVLNDKISPTLMRDRIVIIGSTAISVKDVLLTPYSTRLFDSLPHPMPGVEVHANVTSHFISAALDGRSLLQTWPEAIEWIWIFFWSLIGATVTCQWRSDGNLNKILIGQTSIIIPITSLALILLCYIAFLRNWWIPLVSPLLTLIGSTTFKIGYTLWENLLLSHKQLEEYARTLEIKVEERTQELKDKNYALEQTLQKLQAAQKQIIAQEKLAYLGSLTAGIAHEIRNPLNFINNFAQISGELTEELVEEIKAVFEETENDSVDPDEVENIYDMLTDLKDSVADIESHGKRIETIIQSMMMHTPTQKGHREMTNINLLLSESIELAYNSYLAKGNRCAITLATDYDEAIREIEVIPQDMARAFVNIIKNACDAVSDRQKALGEKFQPMISVKTRNQDEAITISIQDNGIGIPPEIVDKIFNPFFTTKPPGEGTGLGLSLTYDTIVGEHQGDIKVKNDSEASTEFIIVIPKKSSSNL</sequence>
<dbReference type="InterPro" id="IPR007890">
    <property type="entry name" value="CHASE2"/>
</dbReference>
<dbReference type="Pfam" id="PF02518">
    <property type="entry name" value="HATPase_c"/>
    <property type="match status" value="1"/>
</dbReference>
<evidence type="ECO:0000256" key="4">
    <source>
        <dbReference type="ARBA" id="ARBA00022777"/>
    </source>
</evidence>
<comment type="catalytic activity">
    <reaction evidence="1">
        <text>ATP + protein L-histidine = ADP + protein N-phospho-L-histidine.</text>
        <dbReference type="EC" id="2.7.13.3"/>
    </reaction>
</comment>
<evidence type="ECO:0000256" key="1">
    <source>
        <dbReference type="ARBA" id="ARBA00000085"/>
    </source>
</evidence>
<evidence type="ECO:0000256" key="7">
    <source>
        <dbReference type="SAM" id="Phobius"/>
    </source>
</evidence>
<feature type="domain" description="Histidine kinase" evidence="8">
    <location>
        <begin position="472"/>
        <end position="723"/>
    </location>
</feature>
<dbReference type="Pfam" id="PF00512">
    <property type="entry name" value="HisKA"/>
    <property type="match status" value="1"/>
</dbReference>
<dbReference type="EMBL" id="JACJSK010000028">
    <property type="protein sequence ID" value="MBD2545878.1"/>
    <property type="molecule type" value="Genomic_DNA"/>
</dbReference>
<feature type="transmembrane region" description="Helical" evidence="7">
    <location>
        <begin position="357"/>
        <end position="380"/>
    </location>
</feature>
<evidence type="ECO:0000256" key="2">
    <source>
        <dbReference type="ARBA" id="ARBA00012438"/>
    </source>
</evidence>
<accession>A0ABR8EI98</accession>
<keyword evidence="5" id="KW-0902">Two-component regulatory system</keyword>
<dbReference type="PRINTS" id="PR00344">
    <property type="entry name" value="BCTRLSENSOR"/>
</dbReference>
<keyword evidence="6" id="KW-0175">Coiled coil</keyword>
<dbReference type="Gene3D" id="1.10.287.130">
    <property type="match status" value="1"/>
</dbReference>
<keyword evidence="7" id="KW-0812">Transmembrane</keyword>
<evidence type="ECO:0000256" key="3">
    <source>
        <dbReference type="ARBA" id="ARBA00022553"/>
    </source>
</evidence>
<keyword evidence="7" id="KW-1133">Transmembrane helix</keyword>
<evidence type="ECO:0000313" key="9">
    <source>
        <dbReference type="EMBL" id="MBD2545878.1"/>
    </source>
</evidence>
<comment type="caution">
    <text evidence="9">The sequence shown here is derived from an EMBL/GenBank/DDBJ whole genome shotgun (WGS) entry which is preliminary data.</text>
</comment>
<dbReference type="InterPro" id="IPR036890">
    <property type="entry name" value="HATPase_C_sf"/>
</dbReference>
<dbReference type="CDD" id="cd00082">
    <property type="entry name" value="HisKA"/>
    <property type="match status" value="1"/>
</dbReference>
<organism evidence="9 10">
    <name type="scientific">Planktothricoides raciborskii FACHB-1370</name>
    <dbReference type="NCBI Taxonomy" id="2949576"/>
    <lineage>
        <taxon>Bacteria</taxon>
        <taxon>Bacillati</taxon>
        <taxon>Cyanobacteriota</taxon>
        <taxon>Cyanophyceae</taxon>
        <taxon>Oscillatoriophycideae</taxon>
        <taxon>Oscillatoriales</taxon>
        <taxon>Oscillatoriaceae</taxon>
        <taxon>Planktothricoides</taxon>
    </lineage>
</organism>
<feature type="coiled-coil region" evidence="6">
    <location>
        <begin position="415"/>
        <end position="463"/>
    </location>
</feature>
<dbReference type="PROSITE" id="PS50109">
    <property type="entry name" value="HIS_KIN"/>
    <property type="match status" value="1"/>
</dbReference>
<dbReference type="SMART" id="SM00387">
    <property type="entry name" value="HATPase_c"/>
    <property type="match status" value="1"/>
</dbReference>
<dbReference type="Proteomes" id="UP000641954">
    <property type="component" value="Unassembled WGS sequence"/>
</dbReference>
<dbReference type="SMART" id="SM01080">
    <property type="entry name" value="CHASE2"/>
    <property type="match status" value="1"/>
</dbReference>
<dbReference type="SUPFAM" id="SSF55874">
    <property type="entry name" value="ATPase domain of HSP90 chaperone/DNA topoisomerase II/histidine kinase"/>
    <property type="match status" value="1"/>
</dbReference>
<reference evidence="9 10" key="1">
    <citation type="journal article" date="2020" name="ISME J.">
        <title>Comparative genomics reveals insights into cyanobacterial evolution and habitat adaptation.</title>
        <authorList>
            <person name="Chen M.Y."/>
            <person name="Teng W.K."/>
            <person name="Zhao L."/>
            <person name="Hu C.X."/>
            <person name="Zhou Y.K."/>
            <person name="Han B.P."/>
            <person name="Song L.R."/>
            <person name="Shu W.S."/>
        </authorList>
    </citation>
    <scope>NUCLEOTIDE SEQUENCE [LARGE SCALE GENOMIC DNA]</scope>
    <source>
        <strain evidence="9 10">FACHB-1370</strain>
    </source>
</reference>
<dbReference type="InterPro" id="IPR004358">
    <property type="entry name" value="Sig_transdc_His_kin-like_C"/>
</dbReference>
<evidence type="ECO:0000256" key="5">
    <source>
        <dbReference type="ARBA" id="ARBA00023012"/>
    </source>
</evidence>